<evidence type="ECO:0000313" key="14">
    <source>
        <dbReference type="Proteomes" id="UP000707451"/>
    </source>
</evidence>
<comment type="cofactor">
    <cofactor evidence="1">
        <name>Mn(2+)</name>
        <dbReference type="ChEBI" id="CHEBI:29035"/>
    </cofactor>
</comment>
<comment type="subcellular location">
    <subcellularLocation>
        <location evidence="3">Cytoplasm</location>
    </subcellularLocation>
</comment>
<dbReference type="GO" id="GO:1990817">
    <property type="term" value="F:poly(A) RNA polymerase activity"/>
    <property type="evidence" value="ECO:0007669"/>
    <property type="project" value="UniProtKB-EC"/>
</dbReference>
<dbReference type="PANTHER" id="PTHR12271">
    <property type="entry name" value="POLY A POLYMERASE CID PAP -RELATED"/>
    <property type="match status" value="1"/>
</dbReference>
<feature type="region of interest" description="Disordered" evidence="10">
    <location>
        <begin position="785"/>
        <end position="823"/>
    </location>
</feature>
<dbReference type="Pfam" id="PF22600">
    <property type="entry name" value="MTPAP-like_central"/>
    <property type="match status" value="1"/>
</dbReference>
<dbReference type="InterPro" id="IPR043519">
    <property type="entry name" value="NT_sf"/>
</dbReference>
<evidence type="ECO:0000256" key="10">
    <source>
        <dbReference type="SAM" id="MobiDB-lite"/>
    </source>
</evidence>
<feature type="compositionally biased region" description="Pro residues" evidence="10">
    <location>
        <begin position="256"/>
        <end position="268"/>
    </location>
</feature>
<feature type="compositionally biased region" description="Low complexity" evidence="10">
    <location>
        <begin position="455"/>
        <end position="466"/>
    </location>
</feature>
<dbReference type="EC" id="2.7.7.19" evidence="5"/>
<feature type="region of interest" description="Disordered" evidence="10">
    <location>
        <begin position="882"/>
        <end position="966"/>
    </location>
</feature>
<feature type="domain" description="PAP-associated" evidence="11">
    <location>
        <begin position="745"/>
        <end position="790"/>
    </location>
</feature>
<dbReference type="AlphaFoldDB" id="A0A9P7Y2E6"/>
<gene>
    <name evidence="13" type="ORF">KI688_008126</name>
</gene>
<accession>A0A9P7Y2E6</accession>
<comment type="caution">
    <text evidence="13">The sequence shown here is derived from an EMBL/GenBank/DDBJ whole genome shotgun (WGS) entry which is preliminary data.</text>
</comment>
<evidence type="ECO:0000256" key="6">
    <source>
        <dbReference type="ARBA" id="ARBA00022490"/>
    </source>
</evidence>
<dbReference type="GO" id="GO:0005737">
    <property type="term" value="C:cytoplasm"/>
    <property type="evidence" value="ECO:0007669"/>
    <property type="project" value="UniProtKB-SubCell"/>
</dbReference>
<feature type="compositionally biased region" description="Low complexity" evidence="10">
    <location>
        <begin position="97"/>
        <end position="118"/>
    </location>
</feature>
<dbReference type="GO" id="GO:0031123">
    <property type="term" value="P:RNA 3'-end processing"/>
    <property type="evidence" value="ECO:0007669"/>
    <property type="project" value="TreeGrafter"/>
</dbReference>
<dbReference type="PANTHER" id="PTHR12271:SF40">
    <property type="entry name" value="POLY(A) RNA POLYMERASE GLD2"/>
    <property type="match status" value="1"/>
</dbReference>
<dbReference type="EMBL" id="JAHRHY010000003">
    <property type="protein sequence ID" value="KAG9070588.1"/>
    <property type="molecule type" value="Genomic_DNA"/>
</dbReference>
<dbReference type="SUPFAM" id="SSF81301">
    <property type="entry name" value="Nucleotidyltransferase"/>
    <property type="match status" value="1"/>
</dbReference>
<evidence type="ECO:0000256" key="4">
    <source>
        <dbReference type="ARBA" id="ARBA00008593"/>
    </source>
</evidence>
<keyword evidence="7" id="KW-0808">Transferase</keyword>
<feature type="compositionally biased region" description="Polar residues" evidence="10">
    <location>
        <begin position="161"/>
        <end position="181"/>
    </location>
</feature>
<reference evidence="13" key="1">
    <citation type="submission" date="2021-06" db="EMBL/GenBank/DDBJ databases">
        <title>Genome Sequence of Mortierella hyaline Strain SCG-10, a Cold-Adapted, Nitrate-Reducing Fungus Isolated from Soil in Minnesota, USA.</title>
        <authorList>
            <person name="Aldossari N."/>
        </authorList>
    </citation>
    <scope>NUCLEOTIDE SEQUENCE</scope>
    <source>
        <strain evidence="13">SCG-10</strain>
    </source>
</reference>
<comment type="similarity">
    <text evidence="4">Belongs to the DNA polymerase type-B-like family.</text>
</comment>
<dbReference type="Pfam" id="PF03828">
    <property type="entry name" value="PAP_assoc"/>
    <property type="match status" value="1"/>
</dbReference>
<comment type="cofactor">
    <cofactor evidence="2">
        <name>Mg(2+)</name>
        <dbReference type="ChEBI" id="CHEBI:18420"/>
    </cofactor>
</comment>
<evidence type="ECO:0000256" key="3">
    <source>
        <dbReference type="ARBA" id="ARBA00004496"/>
    </source>
</evidence>
<dbReference type="InterPro" id="IPR054708">
    <property type="entry name" value="MTPAP-like_central"/>
</dbReference>
<feature type="compositionally biased region" description="Basic and acidic residues" evidence="10">
    <location>
        <begin position="137"/>
        <end position="151"/>
    </location>
</feature>
<feature type="compositionally biased region" description="Polar residues" evidence="10">
    <location>
        <begin position="32"/>
        <end position="48"/>
    </location>
</feature>
<dbReference type="Gene3D" id="1.10.1410.10">
    <property type="match status" value="1"/>
</dbReference>
<feature type="compositionally biased region" description="Low complexity" evidence="10">
    <location>
        <begin position="794"/>
        <end position="805"/>
    </location>
</feature>
<feature type="region of interest" description="Disordered" evidence="10">
    <location>
        <begin position="256"/>
        <end position="314"/>
    </location>
</feature>
<dbReference type="SUPFAM" id="SSF81631">
    <property type="entry name" value="PAP/OAS1 substrate-binding domain"/>
    <property type="match status" value="1"/>
</dbReference>
<evidence type="ECO:0000256" key="9">
    <source>
        <dbReference type="ARBA" id="ARBA00022842"/>
    </source>
</evidence>
<dbReference type="OrthoDB" id="407432at2759"/>
<evidence type="ECO:0000256" key="8">
    <source>
        <dbReference type="ARBA" id="ARBA00022723"/>
    </source>
</evidence>
<dbReference type="SUPFAM" id="SSF101447">
    <property type="entry name" value="Formin homology 2 domain (FH2 domain)"/>
    <property type="match status" value="1"/>
</dbReference>
<dbReference type="InterPro" id="IPR002058">
    <property type="entry name" value="PAP_assoc"/>
</dbReference>
<evidence type="ECO:0000256" key="5">
    <source>
        <dbReference type="ARBA" id="ARBA00012388"/>
    </source>
</evidence>
<dbReference type="Gene3D" id="3.30.460.10">
    <property type="entry name" value="Beta Polymerase, domain 2"/>
    <property type="match status" value="1"/>
</dbReference>
<evidence type="ECO:0000256" key="1">
    <source>
        <dbReference type="ARBA" id="ARBA00001936"/>
    </source>
</evidence>
<feature type="compositionally biased region" description="Low complexity" evidence="10">
    <location>
        <begin position="353"/>
        <end position="365"/>
    </location>
</feature>
<feature type="region of interest" description="Disordered" evidence="10">
    <location>
        <begin position="420"/>
        <end position="467"/>
    </location>
</feature>
<evidence type="ECO:0000256" key="2">
    <source>
        <dbReference type="ARBA" id="ARBA00001946"/>
    </source>
</evidence>
<name>A0A9P7Y2E6_9FUNG</name>
<feature type="compositionally biased region" description="Low complexity" evidence="10">
    <location>
        <begin position="292"/>
        <end position="314"/>
    </location>
</feature>
<feature type="region of interest" description="Disordered" evidence="10">
    <location>
        <begin position="329"/>
        <end position="365"/>
    </location>
</feature>
<dbReference type="GO" id="GO:0010605">
    <property type="term" value="P:negative regulation of macromolecule metabolic process"/>
    <property type="evidence" value="ECO:0007669"/>
    <property type="project" value="UniProtKB-ARBA"/>
</dbReference>
<proteinExistence type="inferred from homology"/>
<keyword evidence="8" id="KW-0479">Metal-binding</keyword>
<protein>
    <recommendedName>
        <fullName evidence="5">polynucleotide adenylyltransferase</fullName>
        <ecNumber evidence="5">2.7.7.19</ecNumber>
    </recommendedName>
</protein>
<keyword evidence="9" id="KW-0460">Magnesium</keyword>
<evidence type="ECO:0000259" key="12">
    <source>
        <dbReference type="Pfam" id="PF22600"/>
    </source>
</evidence>
<keyword evidence="6" id="KW-0963">Cytoplasm</keyword>
<dbReference type="CDD" id="cd05402">
    <property type="entry name" value="NT_PAP_TUTase"/>
    <property type="match status" value="1"/>
</dbReference>
<feature type="compositionally biased region" description="Pro residues" evidence="10">
    <location>
        <begin position="1"/>
        <end position="11"/>
    </location>
</feature>
<evidence type="ECO:0000256" key="7">
    <source>
        <dbReference type="ARBA" id="ARBA00022679"/>
    </source>
</evidence>
<feature type="compositionally biased region" description="Basic and acidic residues" evidence="10">
    <location>
        <begin position="922"/>
        <end position="934"/>
    </location>
</feature>
<dbReference type="GO" id="GO:0046872">
    <property type="term" value="F:metal ion binding"/>
    <property type="evidence" value="ECO:0007669"/>
    <property type="project" value="UniProtKB-KW"/>
</dbReference>
<feature type="domain" description="Poly(A) RNA polymerase mitochondrial-like central palm" evidence="12">
    <location>
        <begin position="514"/>
        <end position="650"/>
    </location>
</feature>
<keyword evidence="14" id="KW-1185">Reference proteome</keyword>
<organism evidence="13 14">
    <name type="scientific">Linnemannia hyalina</name>
    <dbReference type="NCBI Taxonomy" id="64524"/>
    <lineage>
        <taxon>Eukaryota</taxon>
        <taxon>Fungi</taxon>
        <taxon>Fungi incertae sedis</taxon>
        <taxon>Mucoromycota</taxon>
        <taxon>Mortierellomycotina</taxon>
        <taxon>Mortierellomycetes</taxon>
        <taxon>Mortierellales</taxon>
        <taxon>Mortierellaceae</taxon>
        <taxon>Linnemannia</taxon>
    </lineage>
</organism>
<feature type="region of interest" description="Disordered" evidence="10">
    <location>
        <begin position="1"/>
        <end position="192"/>
    </location>
</feature>
<dbReference type="Proteomes" id="UP000707451">
    <property type="component" value="Unassembled WGS sequence"/>
</dbReference>
<evidence type="ECO:0000259" key="11">
    <source>
        <dbReference type="Pfam" id="PF03828"/>
    </source>
</evidence>
<sequence>MAQPAPPPHHPPAAQARTQGSPMPTDDRERTVNNTPPSLSSGQGQSRIPGQGFGGPQPASPWLDPSSHNPHLGRPELNHNQNSPQQSHSPFPPPFLHPNLAHLMQQTHMQQMMHQQHPQFHDPSKTQPPGLGGDSFDDQHSQQERTLDQRHSQQRAFDKGATSTIEESSVTAGSDVSTSDHGAQAGPQRAGERLQFSTDRHSMDAQLRQGMFHPLAQHPQSMFPGPPGFEGEFGPPGMIPMHTPNGIVFVPMNRVTPPPPPPPPPPPGFGHFPVHSPDQERLASHQHPGPQFQPTLQQHQHFHQQQMFMHQQMLRQQHQLQQMYQFQNGPQHPLHQEQQQQEQQGAGTPMSDGKNGQEQQQQQNHQIKNIESHINQLLFQGGGADGTSTAPAVAALDGPRLTVQEIEEAQVKDLQGQFRRFSLGDPVSPPRSRSISSVTDHISGDGPQIQGNRLSSQSSASSQQFSTMIHSRFQDPSTTRYEQPVDKAPFSAKDIDFYSDRKYDPYRPTNFDQITRDAKDFCQELMPKPEEETRKLALLQRLSDIAIEVFGEAEVLPFGSSGNGLALANADMDVCVFLNPKEGSEEVSPVEFVERLGERLEKDPDFENILQLKRARVPIVKLNHVNGIACDIGYQNDLAIWNTRLLRAYCRIDERVRDIVVIIKIWAKRRKINNPYTGSLSSYAYVLLVIHVLQRQGVLPNLQTIVAGNGKVPFWDCQGFNRYFFEDIPNLSYYWQPTPESQRQSIGELLYEFFRYYASEFRYANHVVSIRSGGLLTKEVKEWTKDHTQPPPQQQQQQQQQQFQPLSEAPADDTELAQSAPAADAKPVVKNRYLFCIEDPFGRPVDRYSLFTIRGEFMRAAKILSRKGDGVIGRLCVEREVPQHQERNRNGSVDQGDDQAKDRQGPSSPDGKPGPRTSFSTGEERPRVGFHETESGNDTGSRRSSGRRNYYKRATIGSEPRHFNRP</sequence>
<evidence type="ECO:0000313" key="13">
    <source>
        <dbReference type="EMBL" id="KAG9070588.1"/>
    </source>
</evidence>
<feature type="compositionally biased region" description="Low complexity" evidence="10">
    <location>
        <begin position="78"/>
        <end position="89"/>
    </location>
</feature>